<keyword evidence="3" id="KW-1185">Reference proteome</keyword>
<proteinExistence type="predicted"/>
<dbReference type="Proteomes" id="UP000318103">
    <property type="component" value="Unassembled WGS sequence"/>
</dbReference>
<evidence type="ECO:0000313" key="3">
    <source>
        <dbReference type="Proteomes" id="UP000318103"/>
    </source>
</evidence>
<comment type="caution">
    <text evidence="2">The sequence shown here is derived from an EMBL/GenBank/DDBJ whole genome shotgun (WGS) entry which is preliminary data.</text>
</comment>
<evidence type="ECO:0000313" key="2">
    <source>
        <dbReference type="EMBL" id="TQK86116.1"/>
    </source>
</evidence>
<organism evidence="2 3">
    <name type="scientific">Streptomyces puniciscabiei</name>
    <dbReference type="NCBI Taxonomy" id="164348"/>
    <lineage>
        <taxon>Bacteria</taxon>
        <taxon>Bacillati</taxon>
        <taxon>Actinomycetota</taxon>
        <taxon>Actinomycetes</taxon>
        <taxon>Kitasatosporales</taxon>
        <taxon>Streptomycetaceae</taxon>
        <taxon>Streptomyces</taxon>
    </lineage>
</organism>
<gene>
    <name evidence="2" type="ORF">FB563_6196</name>
</gene>
<dbReference type="EMBL" id="VFNX01000002">
    <property type="protein sequence ID" value="TQK86116.1"/>
    <property type="molecule type" value="Genomic_DNA"/>
</dbReference>
<dbReference type="RefSeq" id="WP_159045466.1">
    <property type="nucleotide sequence ID" value="NZ_JBPJFI010000001.1"/>
</dbReference>
<evidence type="ECO:0000259" key="1">
    <source>
        <dbReference type="Pfam" id="PF02558"/>
    </source>
</evidence>
<sequence length="75" mass="7531">MARVAVVGAGAVGGVVAAELRAAGRTEVTACVRAPLGGLRIVRPDGSALEASVPEVTEPAQVSAVEWVMLATKAY</sequence>
<dbReference type="InterPro" id="IPR036188">
    <property type="entry name" value="FAD/NAD-bd_sf"/>
</dbReference>
<dbReference type="AlphaFoldDB" id="A0A542TH12"/>
<dbReference type="SUPFAM" id="SSF51905">
    <property type="entry name" value="FAD/NAD(P)-binding domain"/>
    <property type="match status" value="1"/>
</dbReference>
<dbReference type="Pfam" id="PF02558">
    <property type="entry name" value="ApbA"/>
    <property type="match status" value="1"/>
</dbReference>
<reference evidence="2 3" key="1">
    <citation type="submission" date="2019-06" db="EMBL/GenBank/DDBJ databases">
        <title>Sequencing the genomes of 1000 actinobacteria strains.</title>
        <authorList>
            <person name="Klenk H.-P."/>
        </authorList>
    </citation>
    <scope>NUCLEOTIDE SEQUENCE [LARGE SCALE GENOMIC DNA]</scope>
    <source>
        <strain evidence="2 3">DSM 41929</strain>
    </source>
</reference>
<feature type="domain" description="Ketopantoate reductase N-terminal" evidence="1">
    <location>
        <begin position="4"/>
        <end position="75"/>
    </location>
</feature>
<protein>
    <submittedName>
        <fullName evidence="2">Ketopantoate reductase PanE/ApbA-like protein</fullName>
    </submittedName>
</protein>
<name>A0A542TH12_9ACTN</name>
<dbReference type="Gene3D" id="3.40.50.720">
    <property type="entry name" value="NAD(P)-binding Rossmann-like Domain"/>
    <property type="match status" value="1"/>
</dbReference>
<dbReference type="InterPro" id="IPR013332">
    <property type="entry name" value="KPR_N"/>
</dbReference>
<accession>A0A542TH12</accession>